<dbReference type="CDD" id="cd03784">
    <property type="entry name" value="GT1_Gtf-like"/>
    <property type="match status" value="1"/>
</dbReference>
<evidence type="ECO:0000256" key="3">
    <source>
        <dbReference type="ARBA" id="ARBA00022679"/>
    </source>
</evidence>
<reference evidence="8" key="1">
    <citation type="journal article" date="2019" name="Int. J. Syst. Evol. Microbiol.">
        <title>The Global Catalogue of Microorganisms (GCM) 10K type strain sequencing project: providing services to taxonomists for standard genome sequencing and annotation.</title>
        <authorList>
            <consortium name="The Broad Institute Genomics Platform"/>
            <consortium name="The Broad Institute Genome Sequencing Center for Infectious Disease"/>
            <person name="Wu L."/>
            <person name="Ma J."/>
        </authorList>
    </citation>
    <scope>NUCLEOTIDE SEQUENCE [LARGE SCALE GENOMIC DNA]</scope>
    <source>
        <strain evidence="8">CCM 7224</strain>
    </source>
</reference>
<comment type="similarity">
    <text evidence="1">Belongs to the glycosyltransferase 28 family.</text>
</comment>
<sequence>MRVLFVGHGPAHIPWIIPLAWACRLAGHEVRVAVRPQCADPVIRAGLVAVPVGDDAVTGAVAARPLGLGPGRLKKAGESVAVLDADLSEALVEKMIAVADTLTDDLVDFARFWRPDIVVHDTAAAAGLVAAAAVGVPAVGHTWGVSLGVHCERESDLRPSYAGLFERFGLDPVTGPSVWIDPCPPGLRPPHGVRRADMRYVPFAGPAAVPRWLREDRTSGRPLVCVTGGVTTAALDQVRDQVVAGLRELGADVVLALTGAQASATGQLPDGVRVVESFPLDVLLAHCDALVHHGGVGSGLIAVAQGLPQLLLPQNAFQEHWSHLVRASGAGTALSADAAEGAVGTAVQDLLARPSYRRRAAALRTEIARMPTPGRLVDFLEECVLAGSTAIPTPTSAGTGRTGGVPDFPDFAEAGRG</sequence>
<dbReference type="PANTHER" id="PTHR48050:SF13">
    <property type="entry name" value="STEROL 3-BETA-GLUCOSYLTRANSFERASE UGT80A2"/>
    <property type="match status" value="1"/>
</dbReference>
<evidence type="ECO:0000259" key="5">
    <source>
        <dbReference type="Pfam" id="PF06722"/>
    </source>
</evidence>
<dbReference type="Gene3D" id="3.40.50.2000">
    <property type="entry name" value="Glycogen Phosphorylase B"/>
    <property type="match status" value="2"/>
</dbReference>
<feature type="domain" description="Erythromycin biosynthesis protein CIII-like N-terminal" evidence="6">
    <location>
        <begin position="21"/>
        <end position="229"/>
    </location>
</feature>
<dbReference type="RefSeq" id="WP_344378561.1">
    <property type="nucleotide sequence ID" value="NZ_BAAASQ010000023.1"/>
</dbReference>
<dbReference type="InterPro" id="IPR010610">
    <property type="entry name" value="EryCIII-like_C"/>
</dbReference>
<feature type="domain" description="Erythromycin biosynthesis protein CIII-like C-terminal" evidence="5">
    <location>
        <begin position="242"/>
        <end position="382"/>
    </location>
</feature>
<evidence type="ECO:0000313" key="7">
    <source>
        <dbReference type="EMBL" id="MFC4957447.1"/>
    </source>
</evidence>
<evidence type="ECO:0000256" key="1">
    <source>
        <dbReference type="ARBA" id="ARBA00006962"/>
    </source>
</evidence>
<dbReference type="EMBL" id="JBHSIZ010000016">
    <property type="protein sequence ID" value="MFC4957447.1"/>
    <property type="molecule type" value="Genomic_DNA"/>
</dbReference>
<organism evidence="7 8">
    <name type="scientific">Streptomyces mauvecolor</name>
    <dbReference type="NCBI Taxonomy" id="58345"/>
    <lineage>
        <taxon>Bacteria</taxon>
        <taxon>Bacillati</taxon>
        <taxon>Actinomycetota</taxon>
        <taxon>Actinomycetes</taxon>
        <taxon>Kitasatosporales</taxon>
        <taxon>Streptomycetaceae</taxon>
        <taxon>Streptomyces</taxon>
    </lineage>
</organism>
<evidence type="ECO:0000259" key="6">
    <source>
        <dbReference type="Pfam" id="PF21036"/>
    </source>
</evidence>
<dbReference type="InterPro" id="IPR048284">
    <property type="entry name" value="EryCIII-like_N"/>
</dbReference>
<evidence type="ECO:0000313" key="8">
    <source>
        <dbReference type="Proteomes" id="UP001595834"/>
    </source>
</evidence>
<dbReference type="InterPro" id="IPR002213">
    <property type="entry name" value="UDP_glucos_trans"/>
</dbReference>
<dbReference type="PANTHER" id="PTHR48050">
    <property type="entry name" value="STEROL 3-BETA-GLUCOSYLTRANSFERASE"/>
    <property type="match status" value="1"/>
</dbReference>
<gene>
    <name evidence="7" type="ORF">ACFPFX_14240</name>
</gene>
<evidence type="ECO:0000256" key="4">
    <source>
        <dbReference type="SAM" id="MobiDB-lite"/>
    </source>
</evidence>
<dbReference type="InterPro" id="IPR050426">
    <property type="entry name" value="Glycosyltransferase_28"/>
</dbReference>
<keyword evidence="2" id="KW-0328">Glycosyltransferase</keyword>
<keyword evidence="3" id="KW-0808">Transferase</keyword>
<dbReference type="Proteomes" id="UP001595834">
    <property type="component" value="Unassembled WGS sequence"/>
</dbReference>
<dbReference type="Pfam" id="PF21036">
    <property type="entry name" value="EryCIII-like_N"/>
    <property type="match status" value="1"/>
</dbReference>
<dbReference type="Pfam" id="PF06722">
    <property type="entry name" value="EryCIII-like_C"/>
    <property type="match status" value="1"/>
</dbReference>
<dbReference type="SUPFAM" id="SSF53756">
    <property type="entry name" value="UDP-Glycosyltransferase/glycogen phosphorylase"/>
    <property type="match status" value="1"/>
</dbReference>
<comment type="caution">
    <text evidence="7">The sequence shown here is derived from an EMBL/GenBank/DDBJ whole genome shotgun (WGS) entry which is preliminary data.</text>
</comment>
<evidence type="ECO:0000256" key="2">
    <source>
        <dbReference type="ARBA" id="ARBA00022676"/>
    </source>
</evidence>
<proteinExistence type="inferred from homology"/>
<accession>A0ABV9UK20</accession>
<protein>
    <submittedName>
        <fullName evidence="7">Nucleotide disphospho-sugar-binding domain-containing protein</fullName>
    </submittedName>
</protein>
<keyword evidence="8" id="KW-1185">Reference proteome</keyword>
<feature type="region of interest" description="Disordered" evidence="4">
    <location>
        <begin position="394"/>
        <end position="417"/>
    </location>
</feature>
<name>A0ABV9UK20_9ACTN</name>